<dbReference type="GO" id="GO:0046872">
    <property type="term" value="F:metal ion binding"/>
    <property type="evidence" value="ECO:0007669"/>
    <property type="project" value="UniProtKB-KW"/>
</dbReference>
<feature type="domain" description="Radical SAM core" evidence="7">
    <location>
        <begin position="19"/>
        <end position="157"/>
    </location>
</feature>
<evidence type="ECO:0008006" key="11">
    <source>
        <dbReference type="Google" id="ProtNLM"/>
    </source>
</evidence>
<keyword evidence="5" id="KW-0408">Iron</keyword>
<dbReference type="InterPro" id="IPR013785">
    <property type="entry name" value="Aldolase_TIM"/>
</dbReference>
<evidence type="ECO:0000256" key="3">
    <source>
        <dbReference type="ARBA" id="ARBA00022691"/>
    </source>
</evidence>
<dbReference type="InterPro" id="IPR023885">
    <property type="entry name" value="4Fe4S-binding_SPASM_dom"/>
</dbReference>
<evidence type="ECO:0000256" key="2">
    <source>
        <dbReference type="ARBA" id="ARBA00022485"/>
    </source>
</evidence>
<dbReference type="SFLD" id="SFLDS00029">
    <property type="entry name" value="Radical_SAM"/>
    <property type="match status" value="1"/>
</dbReference>
<keyword evidence="4" id="KW-0479">Metal-binding</keyword>
<keyword evidence="10" id="KW-1185">Reference proteome</keyword>
<dbReference type="GO" id="GO:0003824">
    <property type="term" value="F:catalytic activity"/>
    <property type="evidence" value="ECO:0007669"/>
    <property type="project" value="InterPro"/>
</dbReference>
<name>A0A1A9Z2C5_GLOPL</name>
<dbReference type="EnsemblMetazoa" id="GPAI001598-RA">
    <property type="protein sequence ID" value="GPAI001598-PA"/>
    <property type="gene ID" value="GPAI001598"/>
</dbReference>
<evidence type="ECO:0000259" key="7">
    <source>
        <dbReference type="Pfam" id="PF04055"/>
    </source>
</evidence>
<feature type="domain" description="4Fe4S-binding SPASM" evidence="8">
    <location>
        <begin position="273"/>
        <end position="338"/>
    </location>
</feature>
<proteinExistence type="predicted"/>
<evidence type="ECO:0000259" key="8">
    <source>
        <dbReference type="Pfam" id="PF13186"/>
    </source>
</evidence>
<dbReference type="SFLD" id="SFLDG01387">
    <property type="entry name" value="BtrN-like_SPASM_domain_contain"/>
    <property type="match status" value="1"/>
</dbReference>
<dbReference type="InterPro" id="IPR034391">
    <property type="entry name" value="AdoMet-like_SPASM_containing"/>
</dbReference>
<dbReference type="CDD" id="cd01335">
    <property type="entry name" value="Radical_SAM"/>
    <property type="match status" value="1"/>
</dbReference>
<dbReference type="VEuPathDB" id="VectorBase:GPAI001598"/>
<keyword evidence="6" id="KW-0411">Iron-sulfur</keyword>
<organism evidence="9 10">
    <name type="scientific">Glossina pallidipes</name>
    <name type="common">Tsetse fly</name>
    <dbReference type="NCBI Taxonomy" id="7398"/>
    <lineage>
        <taxon>Eukaryota</taxon>
        <taxon>Metazoa</taxon>
        <taxon>Ecdysozoa</taxon>
        <taxon>Arthropoda</taxon>
        <taxon>Hexapoda</taxon>
        <taxon>Insecta</taxon>
        <taxon>Pterygota</taxon>
        <taxon>Neoptera</taxon>
        <taxon>Endopterygota</taxon>
        <taxon>Diptera</taxon>
        <taxon>Brachycera</taxon>
        <taxon>Muscomorpha</taxon>
        <taxon>Hippoboscoidea</taxon>
        <taxon>Glossinidae</taxon>
        <taxon>Glossina</taxon>
    </lineage>
</organism>
<dbReference type="PANTHER" id="PTHR11228">
    <property type="entry name" value="RADICAL SAM DOMAIN PROTEIN"/>
    <property type="match status" value="1"/>
</dbReference>
<comment type="cofactor">
    <cofactor evidence="1">
        <name>[4Fe-4S] cluster</name>
        <dbReference type="ChEBI" id="CHEBI:49883"/>
    </cofactor>
</comment>
<reference evidence="10" key="1">
    <citation type="submission" date="2014-03" db="EMBL/GenBank/DDBJ databases">
        <authorList>
            <person name="Aksoy S."/>
            <person name="Warren W."/>
            <person name="Wilson R.K."/>
        </authorList>
    </citation>
    <scope>NUCLEOTIDE SEQUENCE [LARGE SCALE GENOMIC DNA]</scope>
    <source>
        <strain evidence="10">IAEA</strain>
    </source>
</reference>
<sequence length="346" mass="39874">MKDTNPGPWRITFDTNPDDCNLKCIMCEDHSPYSLTQPNRINSGIPKRRMDIDLIRNILFNAQGTPLREIIPSTMGEPLIYEHFDEIITLCHQYNIKLNLTTNGTFPRKGVETWAKIIIPVTSDVKISWNGASKYVQEKIMLGSRWEKVLNNLKKFISIRNSYAEKGENYCQVTLQMTFLESNIHELASIVKLGIDMGVDRIKGHHLWAHFEEIKSLSMRRNPESISRWNQEVIRAQKVAKSHLLSNGQYIKLVNFNLLDESAQHDLAPDGVCPFLGQEAWVATDGRFNPCCAPDKERRQLGYFGNLKNKTLNEIWASKAYQHLNKNYLQYDLCKGCNMKKHANFN</sequence>
<accession>A0A1A9Z2C5</accession>
<dbReference type="Gene3D" id="3.20.20.70">
    <property type="entry name" value="Aldolase class I"/>
    <property type="match status" value="1"/>
</dbReference>
<dbReference type="Pfam" id="PF04055">
    <property type="entry name" value="Radical_SAM"/>
    <property type="match status" value="1"/>
</dbReference>
<dbReference type="Pfam" id="PF13186">
    <property type="entry name" value="SPASM"/>
    <property type="match status" value="1"/>
</dbReference>
<dbReference type="SFLD" id="SFLDG01067">
    <property type="entry name" value="SPASM/twitch_domain_containing"/>
    <property type="match status" value="1"/>
</dbReference>
<evidence type="ECO:0000256" key="1">
    <source>
        <dbReference type="ARBA" id="ARBA00001966"/>
    </source>
</evidence>
<evidence type="ECO:0000256" key="5">
    <source>
        <dbReference type="ARBA" id="ARBA00023004"/>
    </source>
</evidence>
<dbReference type="SUPFAM" id="SSF102114">
    <property type="entry name" value="Radical SAM enzymes"/>
    <property type="match status" value="1"/>
</dbReference>
<dbReference type="CDD" id="cd21109">
    <property type="entry name" value="SPASM"/>
    <property type="match status" value="1"/>
</dbReference>
<keyword evidence="3" id="KW-0949">S-adenosyl-L-methionine</keyword>
<dbReference type="InterPro" id="IPR058240">
    <property type="entry name" value="rSAM_sf"/>
</dbReference>
<dbReference type="PANTHER" id="PTHR11228:SF34">
    <property type="entry name" value="TUNGSTEN-CONTAINING ALDEHYDE FERREDOXIN OXIDOREDUCTASE COFACTOR MODIFYING PROTEIN"/>
    <property type="match status" value="1"/>
</dbReference>
<protein>
    <recommendedName>
        <fullName evidence="11">Radical SAM core domain-containing protein</fullName>
    </recommendedName>
</protein>
<dbReference type="InterPro" id="IPR007197">
    <property type="entry name" value="rSAM"/>
</dbReference>
<evidence type="ECO:0000313" key="10">
    <source>
        <dbReference type="Proteomes" id="UP000092445"/>
    </source>
</evidence>
<evidence type="ECO:0000256" key="6">
    <source>
        <dbReference type="ARBA" id="ARBA00023014"/>
    </source>
</evidence>
<evidence type="ECO:0000313" key="9">
    <source>
        <dbReference type="EnsemblMetazoa" id="GPAI001598-PA"/>
    </source>
</evidence>
<reference evidence="9" key="2">
    <citation type="submission" date="2020-05" db="UniProtKB">
        <authorList>
            <consortium name="EnsemblMetazoa"/>
        </authorList>
    </citation>
    <scope>IDENTIFICATION</scope>
    <source>
        <strain evidence="9">IAEA</strain>
    </source>
</reference>
<evidence type="ECO:0000256" key="4">
    <source>
        <dbReference type="ARBA" id="ARBA00022723"/>
    </source>
</evidence>
<dbReference type="AlphaFoldDB" id="A0A1A9Z2C5"/>
<dbReference type="Proteomes" id="UP000092445">
    <property type="component" value="Unassembled WGS sequence"/>
</dbReference>
<dbReference type="GO" id="GO:0051536">
    <property type="term" value="F:iron-sulfur cluster binding"/>
    <property type="evidence" value="ECO:0007669"/>
    <property type="project" value="UniProtKB-KW"/>
</dbReference>
<dbReference type="InterPro" id="IPR050377">
    <property type="entry name" value="Radical_SAM_PqqE_MftC-like"/>
</dbReference>
<keyword evidence="2" id="KW-0004">4Fe-4S</keyword>